<sequence>MTGRDRENTRPWRLRGAVHAAVALAIACVGLIHAAETHAAETRAGPGEFDIADLLSAPQPEQLVGAGTAPVIAWVSNERGVRNLWSARAPQFAPRQLTAFDEDDGQLLSALRLSRDGRWLAYVRGGGPDAAGNNSNPTGDPDGQEQAVWLVASDGSSKPQRIATGRSVQFAPQGDALIVQGRGVGCYPLPGATAPAWCKEALIKTRGANAAAGFSPDGKLLAFASNRGDHGFIGVLDLGQREVRWLGADFYSDSNPVFSPDGRRVAFLRTAANRPGEQFDLTQANPFEIWTADVATGLAQKVFRSGENAGGYAQFNGAAPLLWSRDNRLIFASEQSGWLHWYAISPEGGEPTPLSRGECEAETVAVADDDGAFVFSGNCAQIDHRQLFSVDAKGAAQTLLSAKDEISTEPVVLGGQWIAFRHADARRPTAIAVMPRDGGEPRRIFPASLPAQFPIDRLVVPKTLSLRASDGVTSHATVFEPPASYKGKRAALIYVHGGPIRQMLPGWHYSSYYYNDYASNQWLASRGYVVLALNYRDGTGYGQRFRLAEKQGPRGASEYQDVLAAQAYLAKREDVDARRIGIYGGSYGGFLTASALSRNSDLFAAGVDRHGVHDWRESAKGGDNSGLWGLGPDELDLAFKSSPVAFVDGWRSPVLFVHGDDDRAVKFSQSIDLVERLRARKAPVETLVIPDEDHFFLRYATWLAVHRSTMDFFRRHLQSGAD</sequence>
<feature type="domain" description="Dipeptidylpeptidase IV N-terminal" evidence="9">
    <location>
        <begin position="288"/>
        <end position="402"/>
    </location>
</feature>
<dbReference type="Gene3D" id="3.40.50.1820">
    <property type="entry name" value="alpha/beta hydrolase"/>
    <property type="match status" value="1"/>
</dbReference>
<accession>A0A120AI60</accession>
<keyword evidence="2" id="KW-0645">Protease</keyword>
<dbReference type="SUPFAM" id="SSF82171">
    <property type="entry name" value="DPP6 N-terminal domain-like"/>
    <property type="match status" value="1"/>
</dbReference>
<dbReference type="PANTHER" id="PTHR42776">
    <property type="entry name" value="SERINE PEPTIDASE S9 FAMILY MEMBER"/>
    <property type="match status" value="1"/>
</dbReference>
<feature type="chain" id="PRO_5007163727" description="Acyl-peptide hydrolase" evidence="7">
    <location>
        <begin position="35"/>
        <end position="722"/>
    </location>
</feature>
<dbReference type="SUPFAM" id="SSF53474">
    <property type="entry name" value="alpha/beta-Hydrolases"/>
    <property type="match status" value="1"/>
</dbReference>
<proteinExistence type="predicted"/>
<dbReference type="InterPro" id="IPR029058">
    <property type="entry name" value="AB_hydrolase_fold"/>
</dbReference>
<reference evidence="10 11" key="1">
    <citation type="journal article" date="2014" name="Genome Announc.">
        <title>Draft Genome Sequence of Lysobacter capsici AZ78, a Bacterium Antagonistic to Plant-Pathogenic Oomycetes.</title>
        <authorList>
            <person name="Puopolo G."/>
            <person name="Sonego P."/>
            <person name="Engelen K."/>
            <person name="Pertot I."/>
        </authorList>
    </citation>
    <scope>NUCLEOTIDE SEQUENCE [LARGE SCALE GENOMIC DNA]</scope>
    <source>
        <strain evidence="10 11">AZ78</strain>
    </source>
</reference>
<dbReference type="Pfam" id="PF00326">
    <property type="entry name" value="Peptidase_S9"/>
    <property type="match status" value="1"/>
</dbReference>
<comment type="caution">
    <text evidence="10">The sequence shown here is derived from an EMBL/GenBank/DDBJ whole genome shotgun (WGS) entry which is preliminary data.</text>
</comment>
<evidence type="ECO:0000256" key="3">
    <source>
        <dbReference type="ARBA" id="ARBA00022990"/>
    </source>
</evidence>
<gene>
    <name evidence="10" type="ORF">AZ78_4798</name>
</gene>
<evidence type="ECO:0000256" key="2">
    <source>
        <dbReference type="ARBA" id="ARBA00022825"/>
    </source>
</evidence>
<evidence type="ECO:0000256" key="1">
    <source>
        <dbReference type="ARBA" id="ARBA00022801"/>
    </source>
</evidence>
<dbReference type="Pfam" id="PF00930">
    <property type="entry name" value="DPPIV_N"/>
    <property type="match status" value="1"/>
</dbReference>
<keyword evidence="2" id="KW-0720">Serine protease</keyword>
<dbReference type="PANTHER" id="PTHR42776:SF27">
    <property type="entry name" value="DIPEPTIDYL PEPTIDASE FAMILY MEMBER 6"/>
    <property type="match status" value="1"/>
</dbReference>
<dbReference type="InterPro" id="IPR011042">
    <property type="entry name" value="6-blade_b-propeller_TolB-like"/>
</dbReference>
<dbReference type="PROSITE" id="PS00708">
    <property type="entry name" value="PRO_ENDOPEP_SER"/>
    <property type="match status" value="1"/>
</dbReference>
<feature type="domain" description="Peptidase S9 prolyl oligopeptidase catalytic" evidence="8">
    <location>
        <begin position="520"/>
        <end position="719"/>
    </location>
</feature>
<protein>
    <recommendedName>
        <fullName evidence="5">Acyl-peptide hydrolase</fullName>
    </recommendedName>
    <alternativeName>
        <fullName evidence="4">Acylaminoacyl-peptidase</fullName>
    </alternativeName>
</protein>
<evidence type="ECO:0000256" key="7">
    <source>
        <dbReference type="SAM" id="SignalP"/>
    </source>
</evidence>
<dbReference type="InterPro" id="IPR011659">
    <property type="entry name" value="WD40"/>
</dbReference>
<keyword evidence="7" id="KW-0732">Signal</keyword>
<evidence type="ECO:0000313" key="10">
    <source>
        <dbReference type="EMBL" id="KWS07237.1"/>
    </source>
</evidence>
<dbReference type="AlphaFoldDB" id="A0A120AI60"/>
<evidence type="ECO:0000259" key="9">
    <source>
        <dbReference type="Pfam" id="PF00930"/>
    </source>
</evidence>
<comment type="function">
    <text evidence="6">This enzyme catalyzes the hydrolysis of the N-terminal peptide bond of an N-acetylated peptide to generate an N-acetylated amino acid and a peptide with a free N-terminus. It preferentially cleaves off Ac-Ala, Ac-Met and Ac-Ser. Also, involved in the degradation of oxidized and glycated proteins.</text>
</comment>
<dbReference type="Pfam" id="PF07676">
    <property type="entry name" value="PD40"/>
    <property type="match status" value="2"/>
</dbReference>
<dbReference type="GO" id="GO:0004252">
    <property type="term" value="F:serine-type endopeptidase activity"/>
    <property type="evidence" value="ECO:0007669"/>
    <property type="project" value="InterPro"/>
</dbReference>
<evidence type="ECO:0000256" key="4">
    <source>
        <dbReference type="ARBA" id="ARBA00032284"/>
    </source>
</evidence>
<evidence type="ECO:0000313" key="11">
    <source>
        <dbReference type="Proteomes" id="UP000023435"/>
    </source>
</evidence>
<dbReference type="PROSITE" id="PS51257">
    <property type="entry name" value="PROKAR_LIPOPROTEIN"/>
    <property type="match status" value="1"/>
</dbReference>
<evidence type="ECO:0000256" key="5">
    <source>
        <dbReference type="ARBA" id="ARBA00032596"/>
    </source>
</evidence>
<evidence type="ECO:0000259" key="8">
    <source>
        <dbReference type="Pfam" id="PF00326"/>
    </source>
</evidence>
<name>A0A120AI60_9GAMM</name>
<keyword evidence="3" id="KW-0007">Acetylation</keyword>
<evidence type="ECO:0000256" key="6">
    <source>
        <dbReference type="ARBA" id="ARBA00045885"/>
    </source>
</evidence>
<keyword evidence="1" id="KW-0378">Hydrolase</keyword>
<feature type="signal peptide" evidence="7">
    <location>
        <begin position="1"/>
        <end position="34"/>
    </location>
</feature>
<keyword evidence="11" id="KW-1185">Reference proteome</keyword>
<dbReference type="InterPro" id="IPR002469">
    <property type="entry name" value="Peptidase_S9B_N"/>
</dbReference>
<dbReference type="InterPro" id="IPR001375">
    <property type="entry name" value="Peptidase_S9_cat"/>
</dbReference>
<dbReference type="GO" id="GO:0006508">
    <property type="term" value="P:proteolysis"/>
    <property type="evidence" value="ECO:0007669"/>
    <property type="project" value="InterPro"/>
</dbReference>
<dbReference type="InterPro" id="IPR002471">
    <property type="entry name" value="Pept_S9_AS"/>
</dbReference>
<dbReference type="EMBL" id="JAJA02000001">
    <property type="protein sequence ID" value="KWS07237.1"/>
    <property type="molecule type" value="Genomic_DNA"/>
</dbReference>
<dbReference type="Gene3D" id="2.120.10.30">
    <property type="entry name" value="TolB, C-terminal domain"/>
    <property type="match status" value="2"/>
</dbReference>
<organism evidence="10 11">
    <name type="scientific">Lysobacter capsici AZ78</name>
    <dbReference type="NCBI Taxonomy" id="1444315"/>
    <lineage>
        <taxon>Bacteria</taxon>
        <taxon>Pseudomonadati</taxon>
        <taxon>Pseudomonadota</taxon>
        <taxon>Gammaproteobacteria</taxon>
        <taxon>Lysobacterales</taxon>
        <taxon>Lysobacteraceae</taxon>
        <taxon>Lysobacter</taxon>
    </lineage>
</organism>
<dbReference type="Proteomes" id="UP000023435">
    <property type="component" value="Unassembled WGS sequence"/>
</dbReference>